<dbReference type="InterPro" id="IPR054722">
    <property type="entry name" value="PolX-like_BBD"/>
</dbReference>
<proteinExistence type="predicted"/>
<reference evidence="2 3" key="1">
    <citation type="journal article" date="2018" name="Front. Plant Sci.">
        <title>Red Clover (Trifolium pratense) and Zigzag Clover (T. medium) - A Picture of Genomic Similarities and Differences.</title>
        <authorList>
            <person name="Dluhosova J."/>
            <person name="Istvanek J."/>
            <person name="Nedelnik J."/>
            <person name="Repkova J."/>
        </authorList>
    </citation>
    <scope>NUCLEOTIDE SEQUENCE [LARGE SCALE GENOMIC DNA]</scope>
    <source>
        <strain evidence="3">cv. 10/8</strain>
        <tissue evidence="2">Leaf</tissue>
    </source>
</reference>
<name>A0A392M548_9FABA</name>
<dbReference type="Pfam" id="PF22936">
    <property type="entry name" value="Pol_BBD"/>
    <property type="match status" value="1"/>
</dbReference>
<protein>
    <submittedName>
        <fullName evidence="2">Putative Ty-1 copia retrotransposon protein</fullName>
    </submittedName>
</protein>
<feature type="domain" description="Retrovirus-related Pol polyprotein from transposon TNT 1-94-like beta-barrel" evidence="1">
    <location>
        <begin position="1"/>
        <end position="71"/>
    </location>
</feature>
<evidence type="ECO:0000313" key="3">
    <source>
        <dbReference type="Proteomes" id="UP000265520"/>
    </source>
</evidence>
<sequence length="168" mass="18741">MCSKKDYFETLELIEGGDVHLGDRKACKFQGMSSVHLMMFDNSEFLLHDVRYVPELKRNLLSISMHDNLGYETRIDHGIIEISLDAKIIGRGTKVYGLYLLDGSTIIGHAFIASRISHDVDLWDFGMILVSDMSLVGLVKQGLLGNGILKGIEVRIVAYTPQQIALAE</sequence>
<accession>A0A392M548</accession>
<evidence type="ECO:0000259" key="1">
    <source>
        <dbReference type="Pfam" id="PF22936"/>
    </source>
</evidence>
<comment type="caution">
    <text evidence="2">The sequence shown here is derived from an EMBL/GenBank/DDBJ whole genome shotgun (WGS) entry which is preliminary data.</text>
</comment>
<dbReference type="AlphaFoldDB" id="A0A392M548"/>
<dbReference type="Proteomes" id="UP000265520">
    <property type="component" value="Unassembled WGS sequence"/>
</dbReference>
<evidence type="ECO:0000313" key="2">
    <source>
        <dbReference type="EMBL" id="MCH82500.1"/>
    </source>
</evidence>
<dbReference type="EMBL" id="LXQA010003772">
    <property type="protein sequence ID" value="MCH82500.1"/>
    <property type="molecule type" value="Genomic_DNA"/>
</dbReference>
<organism evidence="2 3">
    <name type="scientific">Trifolium medium</name>
    <dbReference type="NCBI Taxonomy" id="97028"/>
    <lineage>
        <taxon>Eukaryota</taxon>
        <taxon>Viridiplantae</taxon>
        <taxon>Streptophyta</taxon>
        <taxon>Embryophyta</taxon>
        <taxon>Tracheophyta</taxon>
        <taxon>Spermatophyta</taxon>
        <taxon>Magnoliopsida</taxon>
        <taxon>eudicotyledons</taxon>
        <taxon>Gunneridae</taxon>
        <taxon>Pentapetalae</taxon>
        <taxon>rosids</taxon>
        <taxon>fabids</taxon>
        <taxon>Fabales</taxon>
        <taxon>Fabaceae</taxon>
        <taxon>Papilionoideae</taxon>
        <taxon>50 kb inversion clade</taxon>
        <taxon>NPAAA clade</taxon>
        <taxon>Hologalegina</taxon>
        <taxon>IRL clade</taxon>
        <taxon>Trifolieae</taxon>
        <taxon>Trifolium</taxon>
    </lineage>
</organism>
<gene>
    <name evidence="2" type="ORF">A2U01_0003308</name>
</gene>
<keyword evidence="3" id="KW-1185">Reference proteome</keyword>